<name>A0A402A5X6_9CHLR</name>
<proteinExistence type="predicted"/>
<protein>
    <submittedName>
        <fullName evidence="1">Uncharacterized protein</fullName>
    </submittedName>
</protein>
<dbReference type="EMBL" id="BIFR01000002">
    <property type="protein sequence ID" value="GCE14489.1"/>
    <property type="molecule type" value="Genomic_DNA"/>
</dbReference>
<keyword evidence="2" id="KW-1185">Reference proteome</keyword>
<dbReference type="RefSeq" id="WP_126582059.1">
    <property type="nucleotide sequence ID" value="NZ_BIFR01000002.1"/>
</dbReference>
<organism evidence="1 2">
    <name type="scientific">Tengunoibacter tsumagoiensis</name>
    <dbReference type="NCBI Taxonomy" id="2014871"/>
    <lineage>
        <taxon>Bacteria</taxon>
        <taxon>Bacillati</taxon>
        <taxon>Chloroflexota</taxon>
        <taxon>Ktedonobacteria</taxon>
        <taxon>Ktedonobacterales</taxon>
        <taxon>Dictyobacteraceae</taxon>
        <taxon>Tengunoibacter</taxon>
    </lineage>
</organism>
<comment type="caution">
    <text evidence="1">The sequence shown here is derived from an EMBL/GenBank/DDBJ whole genome shotgun (WGS) entry which is preliminary data.</text>
</comment>
<dbReference type="InterPro" id="IPR017853">
    <property type="entry name" value="GH"/>
</dbReference>
<dbReference type="AlphaFoldDB" id="A0A402A5X6"/>
<sequence length="456" mass="52167">MTTSSPFRHKVLLGWINDISSIPRTGKRWPIIDIDEQTMQDYRELFPVMKTSGFDTICIWGLFINHNWNPELKQSITEERRNAIRELLEEAHKHDVRVLAGLGLYSWGFEEIIRNHPEVAKNNGRFCWGQYLEDNGVVMCYSTEVAREWQRKIIDFIGEFEIDGFQLQSADQGRCACPNCRELGEMAYHAALNNEFATYIRTRWPQMTISVSGWGMSFKEEGDIPHLQKMSQALDYITDVTDQSIASAHPIRRQLIQTLNSSFGSLGGTVIVPPQRWDRLRWFLPHAEIAGKHITALASDGGSAYEFFAGPLVNPQYEMMTKYIGSMLKNPAMTPEEALPPIVEELFQPRTAGVQTGLVQALFALERLYFSKIEQPLGEFDFEPLGGEEPGPPIYLDRLTTGALHQYHTELQNWHQQCIPLVKETHRPSYGNKVLTCIKNVLEDVSRNMQTGETHY</sequence>
<evidence type="ECO:0000313" key="2">
    <source>
        <dbReference type="Proteomes" id="UP000287352"/>
    </source>
</evidence>
<reference evidence="2" key="1">
    <citation type="submission" date="2018-12" db="EMBL/GenBank/DDBJ databases">
        <title>Tengunoibacter tsumagoiensis gen. nov., sp. nov., Dictyobacter kobayashii sp. nov., D. alpinus sp. nov., and D. joshuensis sp. nov. and description of Dictyobacteraceae fam. nov. within the order Ktedonobacterales isolated from Tengu-no-mugimeshi.</title>
        <authorList>
            <person name="Wang C.M."/>
            <person name="Zheng Y."/>
            <person name="Sakai Y."/>
            <person name="Toyoda A."/>
            <person name="Minakuchi Y."/>
            <person name="Abe K."/>
            <person name="Yokota A."/>
            <person name="Yabe S."/>
        </authorList>
    </citation>
    <scope>NUCLEOTIDE SEQUENCE [LARGE SCALE GENOMIC DNA]</scope>
    <source>
        <strain evidence="2">Uno3</strain>
    </source>
</reference>
<dbReference type="OrthoDB" id="3078157at2"/>
<dbReference type="SUPFAM" id="SSF51445">
    <property type="entry name" value="(Trans)glycosidases"/>
    <property type="match status" value="1"/>
</dbReference>
<gene>
    <name evidence="1" type="ORF">KTT_43480</name>
</gene>
<accession>A0A402A5X6</accession>
<dbReference type="Proteomes" id="UP000287352">
    <property type="component" value="Unassembled WGS sequence"/>
</dbReference>
<evidence type="ECO:0000313" key="1">
    <source>
        <dbReference type="EMBL" id="GCE14489.1"/>
    </source>
</evidence>